<keyword evidence="3" id="KW-1185">Reference proteome</keyword>
<feature type="region of interest" description="Disordered" evidence="1">
    <location>
        <begin position="1"/>
        <end position="260"/>
    </location>
</feature>
<feature type="compositionally biased region" description="Low complexity" evidence="1">
    <location>
        <begin position="62"/>
        <end position="78"/>
    </location>
</feature>
<name>A0A502G192_9PROT</name>
<organism evidence="2 3">
    <name type="scientific">Muricoccus nepalensis</name>
    <dbReference type="NCBI Taxonomy" id="1854500"/>
    <lineage>
        <taxon>Bacteria</taxon>
        <taxon>Pseudomonadati</taxon>
        <taxon>Pseudomonadota</taxon>
        <taxon>Alphaproteobacteria</taxon>
        <taxon>Acetobacterales</taxon>
        <taxon>Roseomonadaceae</taxon>
        <taxon>Muricoccus</taxon>
    </lineage>
</organism>
<protein>
    <submittedName>
        <fullName evidence="2">DUF1194 domain-containing protein</fullName>
    </submittedName>
</protein>
<dbReference type="SUPFAM" id="SSF53300">
    <property type="entry name" value="vWA-like"/>
    <property type="match status" value="1"/>
</dbReference>
<dbReference type="EMBL" id="RCZP01000013">
    <property type="protein sequence ID" value="TPG55535.1"/>
    <property type="molecule type" value="Genomic_DNA"/>
</dbReference>
<dbReference type="Gene3D" id="3.40.50.410">
    <property type="entry name" value="von Willebrand factor, type A domain"/>
    <property type="match status" value="1"/>
</dbReference>
<dbReference type="AlphaFoldDB" id="A0A502G192"/>
<dbReference type="InterPro" id="IPR036465">
    <property type="entry name" value="vWFA_dom_sf"/>
</dbReference>
<feature type="compositionally biased region" description="Low complexity" evidence="1">
    <location>
        <begin position="143"/>
        <end position="155"/>
    </location>
</feature>
<evidence type="ECO:0000256" key="1">
    <source>
        <dbReference type="SAM" id="MobiDB-lite"/>
    </source>
</evidence>
<sequence>MPAGGRHGLALGPGARITIRGARAGEPPNHPGRKRPRGVILRRERPFSPSHPAADRGRLRPRLPLVLYRHATPAPRPARAARARGRASLAALPPQPRAAAGPRALRPAPRQRRPRSPPARDADRDGPGRGRALPLRPDPPHPALGRRAPLGAPGRPARRGGGGGGPPLRRPFRGGRRHLRPRDPGRHRRRFRPRARGHPPLPRRRAGGGGRAVREPPRPSPGHQRRALLRHRRAARHRRRAGARGAAAPARRRADGGRVTRGAGRRAALLLLPSGAALAQPAPAFAEVDLLLVLAIDASGSIDEDEFRLQREGCAEAVTHPSVVSAIGSGRRASIGVALVEWGSPGGAATVVEWHRVAGRPSAQAFARAVIGAPRSPQSWNAIGDAVDHAAALIAAAPWPAAERVIDLSGDAPDMRSLRPVEEARRAAAAQGITVNALAIEGGRPGLTRTYEETVIAGDGAFVMTAEARADFARALRAKLLREIAARPGGARPA</sequence>
<comment type="caution">
    <text evidence="2">The sequence shown here is derived from an EMBL/GenBank/DDBJ whole genome shotgun (WGS) entry which is preliminary data.</text>
</comment>
<feature type="compositionally biased region" description="Basic residues" evidence="1">
    <location>
        <begin position="223"/>
        <end position="242"/>
    </location>
</feature>
<dbReference type="InterPro" id="IPR010607">
    <property type="entry name" value="DUF1194"/>
</dbReference>
<gene>
    <name evidence="2" type="ORF">EAH89_14455</name>
</gene>
<feature type="compositionally biased region" description="Basic residues" evidence="1">
    <location>
        <begin position="170"/>
        <end position="206"/>
    </location>
</feature>
<evidence type="ECO:0000313" key="3">
    <source>
        <dbReference type="Proteomes" id="UP000317078"/>
    </source>
</evidence>
<feature type="compositionally biased region" description="Low complexity" evidence="1">
    <location>
        <begin position="86"/>
        <end position="108"/>
    </location>
</feature>
<dbReference type="Pfam" id="PF06707">
    <property type="entry name" value="DUF1194"/>
    <property type="match status" value="1"/>
</dbReference>
<reference evidence="2 3" key="1">
    <citation type="journal article" date="2019" name="Environ. Microbiol.">
        <title>Species interactions and distinct microbial communities in high Arctic permafrost affected cryosols are associated with the CH4 and CO2 gas fluxes.</title>
        <authorList>
            <person name="Altshuler I."/>
            <person name="Hamel J."/>
            <person name="Turney S."/>
            <person name="Magnuson E."/>
            <person name="Levesque R."/>
            <person name="Greer C."/>
            <person name="Whyte L.G."/>
        </authorList>
    </citation>
    <scope>NUCLEOTIDE SEQUENCE [LARGE SCALE GENOMIC DNA]</scope>
    <source>
        <strain evidence="2 3">S9.3B</strain>
    </source>
</reference>
<dbReference type="Proteomes" id="UP000317078">
    <property type="component" value="Unassembled WGS sequence"/>
</dbReference>
<accession>A0A502G192</accession>
<evidence type="ECO:0000313" key="2">
    <source>
        <dbReference type="EMBL" id="TPG55535.1"/>
    </source>
</evidence>
<proteinExistence type="predicted"/>
<feature type="compositionally biased region" description="Basic and acidic residues" evidence="1">
    <location>
        <begin position="118"/>
        <end position="128"/>
    </location>
</feature>